<evidence type="ECO:0000256" key="3">
    <source>
        <dbReference type="ARBA" id="ARBA00006958"/>
    </source>
</evidence>
<dbReference type="GO" id="GO:0016787">
    <property type="term" value="F:hydrolase activity"/>
    <property type="evidence" value="ECO:0007669"/>
    <property type="project" value="UniProtKB-KW"/>
</dbReference>
<accession>A0AAN7SDN6</accession>
<keyword evidence="10" id="KW-1185">Reference proteome</keyword>
<dbReference type="AlphaFoldDB" id="A0AAN7SDN6"/>
<name>A0AAN7SDN6_9COLE</name>
<comment type="similarity">
    <text evidence="3">Belongs to the HARBI1 family.</text>
</comment>
<feature type="domain" description="DDE Tnp4" evidence="8">
    <location>
        <begin position="64"/>
        <end position="228"/>
    </location>
</feature>
<dbReference type="PANTHER" id="PTHR22930">
    <property type="match status" value="1"/>
</dbReference>
<dbReference type="Proteomes" id="UP001353858">
    <property type="component" value="Unassembled WGS sequence"/>
</dbReference>
<comment type="cofactor">
    <cofactor evidence="1">
        <name>a divalent metal cation</name>
        <dbReference type="ChEBI" id="CHEBI:60240"/>
    </cofactor>
</comment>
<dbReference type="GO" id="GO:0005634">
    <property type="term" value="C:nucleus"/>
    <property type="evidence" value="ECO:0007669"/>
    <property type="project" value="UniProtKB-SubCell"/>
</dbReference>
<evidence type="ECO:0000256" key="5">
    <source>
        <dbReference type="ARBA" id="ARBA00022723"/>
    </source>
</evidence>
<dbReference type="PANTHER" id="PTHR22930:SF269">
    <property type="entry name" value="NUCLEASE HARBI1-LIKE PROTEIN"/>
    <property type="match status" value="1"/>
</dbReference>
<comment type="subcellular location">
    <subcellularLocation>
        <location evidence="2">Nucleus</location>
    </subcellularLocation>
</comment>
<evidence type="ECO:0000256" key="1">
    <source>
        <dbReference type="ARBA" id="ARBA00001968"/>
    </source>
</evidence>
<evidence type="ECO:0000256" key="4">
    <source>
        <dbReference type="ARBA" id="ARBA00022722"/>
    </source>
</evidence>
<gene>
    <name evidence="9" type="ORF">RN001_003012</name>
</gene>
<dbReference type="Pfam" id="PF13359">
    <property type="entry name" value="DDE_Tnp_4"/>
    <property type="match status" value="1"/>
</dbReference>
<organism evidence="9 10">
    <name type="scientific">Aquatica leii</name>
    <dbReference type="NCBI Taxonomy" id="1421715"/>
    <lineage>
        <taxon>Eukaryota</taxon>
        <taxon>Metazoa</taxon>
        <taxon>Ecdysozoa</taxon>
        <taxon>Arthropoda</taxon>
        <taxon>Hexapoda</taxon>
        <taxon>Insecta</taxon>
        <taxon>Pterygota</taxon>
        <taxon>Neoptera</taxon>
        <taxon>Endopterygota</taxon>
        <taxon>Coleoptera</taxon>
        <taxon>Polyphaga</taxon>
        <taxon>Elateriformia</taxon>
        <taxon>Elateroidea</taxon>
        <taxon>Lampyridae</taxon>
        <taxon>Luciolinae</taxon>
        <taxon>Aquatica</taxon>
    </lineage>
</organism>
<keyword evidence="5" id="KW-0479">Metal-binding</keyword>
<evidence type="ECO:0000259" key="8">
    <source>
        <dbReference type="Pfam" id="PF13359"/>
    </source>
</evidence>
<protein>
    <recommendedName>
        <fullName evidence="8">DDE Tnp4 domain-containing protein</fullName>
    </recommendedName>
</protein>
<dbReference type="GO" id="GO:0004518">
    <property type="term" value="F:nuclease activity"/>
    <property type="evidence" value="ECO:0007669"/>
    <property type="project" value="UniProtKB-KW"/>
</dbReference>
<dbReference type="InterPro" id="IPR045249">
    <property type="entry name" value="HARBI1-like"/>
</dbReference>
<proteinExistence type="inferred from homology"/>
<comment type="caution">
    <text evidence="9">The sequence shown here is derived from an EMBL/GenBank/DDBJ whole genome shotgun (WGS) entry which is preliminary data.</text>
</comment>
<evidence type="ECO:0000313" key="9">
    <source>
        <dbReference type="EMBL" id="KAK4886741.1"/>
    </source>
</evidence>
<keyword evidence="6" id="KW-0378">Hydrolase</keyword>
<evidence type="ECO:0000256" key="6">
    <source>
        <dbReference type="ARBA" id="ARBA00022801"/>
    </source>
</evidence>
<evidence type="ECO:0000256" key="7">
    <source>
        <dbReference type="ARBA" id="ARBA00023242"/>
    </source>
</evidence>
<dbReference type="InterPro" id="IPR027806">
    <property type="entry name" value="HARBI1_dom"/>
</dbReference>
<evidence type="ECO:0000313" key="10">
    <source>
        <dbReference type="Proteomes" id="UP001353858"/>
    </source>
</evidence>
<reference evidence="10" key="1">
    <citation type="submission" date="2023-01" db="EMBL/GenBank/DDBJ databases">
        <title>Key to firefly adult light organ development and bioluminescence: homeobox transcription factors regulate luciferase expression and transportation to peroxisome.</title>
        <authorList>
            <person name="Fu X."/>
        </authorList>
    </citation>
    <scope>NUCLEOTIDE SEQUENCE [LARGE SCALE GENOMIC DNA]</scope>
</reference>
<dbReference type="EMBL" id="JARPUR010000001">
    <property type="protein sequence ID" value="KAK4886741.1"/>
    <property type="molecule type" value="Genomic_DNA"/>
</dbReference>
<evidence type="ECO:0000256" key="2">
    <source>
        <dbReference type="ARBA" id="ARBA00004123"/>
    </source>
</evidence>
<dbReference type="GO" id="GO:0046872">
    <property type="term" value="F:metal ion binding"/>
    <property type="evidence" value="ECO:0007669"/>
    <property type="project" value="UniProtKB-KW"/>
</dbReference>
<keyword evidence="7" id="KW-0539">Nucleus</keyword>
<sequence>MQSIAWTYHMGHSTVHKIIKNTAEAIWNALSSNYLKNPSTKEEWLKIAQGFHNKWNFPNCIGALDGKHIQIQAPAKSGSRFFNYKKTFSIVLLACCDADYLFTLIDIGAYGSESDGGVFKNSIFGNMLEQSQLNVPPPTKLPNSNIVHPYTIVADEAFPLKTYIMRPYPGRNLTASKRIFNYRLSRARRVIENTFGIMVNRWRLLRGMVTAKVDNIDTFVKAIVCLHNYAKRESMLLQDFSYCPPGFVDSDENIGTWRDDVEPLKSVGRLSTNRSTNALYTMRDMVRDYFCSPAGAIPFQNKVLEDGFCRDRDN</sequence>
<keyword evidence="4" id="KW-0540">Nuclease</keyword>